<keyword evidence="4" id="KW-1185">Reference proteome</keyword>
<evidence type="ECO:0000259" key="2">
    <source>
        <dbReference type="Pfam" id="PF17667"/>
    </source>
</evidence>
<evidence type="ECO:0000256" key="1">
    <source>
        <dbReference type="SAM" id="MobiDB-lite"/>
    </source>
</evidence>
<dbReference type="PANTHER" id="PTHR38248:SF2">
    <property type="entry name" value="FUNK1 11"/>
    <property type="match status" value="1"/>
</dbReference>
<dbReference type="PANTHER" id="PTHR38248">
    <property type="entry name" value="FUNK1 6"/>
    <property type="match status" value="1"/>
</dbReference>
<dbReference type="SUPFAM" id="SSF56112">
    <property type="entry name" value="Protein kinase-like (PK-like)"/>
    <property type="match status" value="1"/>
</dbReference>
<feature type="compositionally biased region" description="Low complexity" evidence="1">
    <location>
        <begin position="1"/>
        <end position="17"/>
    </location>
</feature>
<organism evidence="3 4">
    <name type="scientific">Suillus luteus UH-Slu-Lm8-n1</name>
    <dbReference type="NCBI Taxonomy" id="930992"/>
    <lineage>
        <taxon>Eukaryota</taxon>
        <taxon>Fungi</taxon>
        <taxon>Dikarya</taxon>
        <taxon>Basidiomycota</taxon>
        <taxon>Agaricomycotina</taxon>
        <taxon>Agaricomycetes</taxon>
        <taxon>Agaricomycetidae</taxon>
        <taxon>Boletales</taxon>
        <taxon>Suillineae</taxon>
        <taxon>Suillaceae</taxon>
        <taxon>Suillus</taxon>
    </lineage>
</organism>
<dbReference type="Proteomes" id="UP000054485">
    <property type="component" value="Unassembled WGS sequence"/>
</dbReference>
<dbReference type="HOGENOM" id="CLU_045218_0_0_1"/>
<name>A0A0D0B3H5_9AGAM</name>
<dbReference type="OrthoDB" id="5584477at2759"/>
<accession>A0A0D0B3H5</accession>
<dbReference type="InParanoid" id="A0A0D0B3H5"/>
<evidence type="ECO:0000313" key="3">
    <source>
        <dbReference type="EMBL" id="KIK41002.1"/>
    </source>
</evidence>
<dbReference type="Gene3D" id="1.10.510.10">
    <property type="entry name" value="Transferase(Phosphotransferase) domain 1"/>
    <property type="match status" value="1"/>
</dbReference>
<reference evidence="3 4" key="1">
    <citation type="submission" date="2014-04" db="EMBL/GenBank/DDBJ databases">
        <authorList>
            <consortium name="DOE Joint Genome Institute"/>
            <person name="Kuo A."/>
            <person name="Ruytinx J."/>
            <person name="Rineau F."/>
            <person name="Colpaert J."/>
            <person name="Kohler A."/>
            <person name="Nagy L.G."/>
            <person name="Floudas D."/>
            <person name="Copeland A."/>
            <person name="Barry K.W."/>
            <person name="Cichocki N."/>
            <person name="Veneault-Fourrey C."/>
            <person name="LaButti K."/>
            <person name="Lindquist E.A."/>
            <person name="Lipzen A."/>
            <person name="Lundell T."/>
            <person name="Morin E."/>
            <person name="Murat C."/>
            <person name="Sun H."/>
            <person name="Tunlid A."/>
            <person name="Henrissat B."/>
            <person name="Grigoriev I.V."/>
            <person name="Hibbett D.S."/>
            <person name="Martin F."/>
            <person name="Nordberg H.P."/>
            <person name="Cantor M.N."/>
            <person name="Hua S.X."/>
        </authorList>
    </citation>
    <scope>NUCLEOTIDE SEQUENCE [LARGE SCALE GENOMIC DNA]</scope>
    <source>
        <strain evidence="3 4">UH-Slu-Lm8-n1</strain>
    </source>
</reference>
<gene>
    <name evidence="3" type="ORF">CY34DRAFT_806607</name>
</gene>
<dbReference type="InterPro" id="IPR011009">
    <property type="entry name" value="Kinase-like_dom_sf"/>
</dbReference>
<dbReference type="InterPro" id="IPR040976">
    <property type="entry name" value="Pkinase_fungal"/>
</dbReference>
<evidence type="ECO:0000313" key="4">
    <source>
        <dbReference type="Proteomes" id="UP000054485"/>
    </source>
</evidence>
<reference evidence="4" key="2">
    <citation type="submission" date="2015-01" db="EMBL/GenBank/DDBJ databases">
        <title>Evolutionary Origins and Diversification of the Mycorrhizal Mutualists.</title>
        <authorList>
            <consortium name="DOE Joint Genome Institute"/>
            <consortium name="Mycorrhizal Genomics Consortium"/>
            <person name="Kohler A."/>
            <person name="Kuo A."/>
            <person name="Nagy L.G."/>
            <person name="Floudas D."/>
            <person name="Copeland A."/>
            <person name="Barry K.W."/>
            <person name="Cichocki N."/>
            <person name="Veneault-Fourrey C."/>
            <person name="LaButti K."/>
            <person name="Lindquist E.A."/>
            <person name="Lipzen A."/>
            <person name="Lundell T."/>
            <person name="Morin E."/>
            <person name="Murat C."/>
            <person name="Riley R."/>
            <person name="Ohm R."/>
            <person name="Sun H."/>
            <person name="Tunlid A."/>
            <person name="Henrissat B."/>
            <person name="Grigoriev I.V."/>
            <person name="Hibbett D.S."/>
            <person name="Martin F."/>
        </authorList>
    </citation>
    <scope>NUCLEOTIDE SEQUENCE [LARGE SCALE GENOMIC DNA]</scope>
    <source>
        <strain evidence="4">UH-Slu-Lm8-n1</strain>
    </source>
</reference>
<dbReference type="Pfam" id="PF17667">
    <property type="entry name" value="Pkinase_fungal"/>
    <property type="match status" value="1"/>
</dbReference>
<dbReference type="STRING" id="930992.A0A0D0B3H5"/>
<proteinExistence type="predicted"/>
<feature type="domain" description="Fungal-type protein kinase" evidence="2">
    <location>
        <begin position="92"/>
        <end position="219"/>
    </location>
</feature>
<dbReference type="AlphaFoldDB" id="A0A0D0B3H5"/>
<feature type="region of interest" description="Disordered" evidence="1">
    <location>
        <begin position="1"/>
        <end position="47"/>
    </location>
</feature>
<sequence>MVNTIAADAAVPKVVPPGHGIDSGPEPNPTSPAVGSTAGQEEEDEGMPAIPQLVYGIAKGDREGKMNHHIPEIAWFHKIEDRSTANIRNVLELKDTERSERVLHITVSRKLRPITKLSGRTFLSAWWHIVVCHYALWGQNIHHRNVSPNNLMVYKTSDGRYIGVLIKFDFSSSPSGQECAGTVPFMAVELLTPGAIEGQTKHLYRHDAVSFIWVLTWVCLRYEDGKLLCTDRPLDEWLKVDIETCRKEKLDFLYQARYKAQPSSSHTGSWSIVQSSLGFVGLSYVVDRGTSLADAIVFETWLQKHIHRQSRCPRLIKGHSMTDVHFQVLSSAAICSKTRFLLSHCFSTFSASNQCDEI</sequence>
<protein>
    <recommendedName>
        <fullName evidence="2">Fungal-type protein kinase domain-containing protein</fullName>
    </recommendedName>
</protein>
<dbReference type="EMBL" id="KN835283">
    <property type="protein sequence ID" value="KIK41002.1"/>
    <property type="molecule type" value="Genomic_DNA"/>
</dbReference>